<sequence>MASFQKRFLIRRLHNTWKLNLSLETTVLIIYRANVVKPNLQPHSINSKRDYCDGYVNFDFEIRQNQAHLINSVQHQLNFDRKIVDNLNDPGKLLSVLRTTMELKLGRMEELCYRS</sequence>
<evidence type="ECO:0000313" key="1">
    <source>
        <dbReference type="EMBL" id="KAA6393884.1"/>
    </source>
</evidence>
<dbReference type="EMBL" id="SNRW01002110">
    <property type="protein sequence ID" value="KAA6393884.1"/>
    <property type="molecule type" value="Genomic_DNA"/>
</dbReference>
<accession>A0A5J4WFX0</accession>
<comment type="caution">
    <text evidence="1">The sequence shown here is derived from an EMBL/GenBank/DDBJ whole genome shotgun (WGS) entry which is preliminary data.</text>
</comment>
<reference evidence="1 2" key="1">
    <citation type="submission" date="2019-03" db="EMBL/GenBank/DDBJ databases">
        <title>Single cell metagenomics reveals metabolic interactions within the superorganism composed of flagellate Streblomastix strix and complex community of Bacteroidetes bacteria on its surface.</title>
        <authorList>
            <person name="Treitli S.C."/>
            <person name="Kolisko M."/>
            <person name="Husnik F."/>
            <person name="Keeling P."/>
            <person name="Hampl V."/>
        </authorList>
    </citation>
    <scope>NUCLEOTIDE SEQUENCE [LARGE SCALE GENOMIC DNA]</scope>
    <source>
        <strain evidence="1">ST1C</strain>
    </source>
</reference>
<dbReference type="AlphaFoldDB" id="A0A5J4WFX0"/>
<protein>
    <submittedName>
        <fullName evidence="1">Uncharacterized protein</fullName>
    </submittedName>
</protein>
<proteinExistence type="predicted"/>
<organism evidence="1 2">
    <name type="scientific">Streblomastix strix</name>
    <dbReference type="NCBI Taxonomy" id="222440"/>
    <lineage>
        <taxon>Eukaryota</taxon>
        <taxon>Metamonada</taxon>
        <taxon>Preaxostyla</taxon>
        <taxon>Oxymonadida</taxon>
        <taxon>Streblomastigidae</taxon>
        <taxon>Streblomastix</taxon>
    </lineage>
</organism>
<dbReference type="Proteomes" id="UP000324800">
    <property type="component" value="Unassembled WGS sequence"/>
</dbReference>
<name>A0A5J4WFX0_9EUKA</name>
<evidence type="ECO:0000313" key="2">
    <source>
        <dbReference type="Proteomes" id="UP000324800"/>
    </source>
</evidence>
<gene>
    <name evidence="1" type="ORF">EZS28_010595</name>
</gene>